<name>A0A2R7YBE8_9ARCH</name>
<feature type="transmembrane region" description="Helical" evidence="8">
    <location>
        <begin position="246"/>
        <end position="263"/>
    </location>
</feature>
<evidence type="ECO:0000313" key="11">
    <source>
        <dbReference type="Proteomes" id="UP000244066"/>
    </source>
</evidence>
<keyword evidence="5 8" id="KW-0812">Transmembrane</keyword>
<feature type="transmembrane region" description="Helical" evidence="8">
    <location>
        <begin position="12"/>
        <end position="34"/>
    </location>
</feature>
<proteinExistence type="predicted"/>
<feature type="transmembrane region" description="Helical" evidence="8">
    <location>
        <begin position="275"/>
        <end position="302"/>
    </location>
</feature>
<dbReference type="PANTHER" id="PTHR33908:SF11">
    <property type="entry name" value="MEMBRANE PROTEIN"/>
    <property type="match status" value="1"/>
</dbReference>
<dbReference type="InterPro" id="IPR050297">
    <property type="entry name" value="LipidA_mod_glycosyltrf_83"/>
</dbReference>
<evidence type="ECO:0000256" key="8">
    <source>
        <dbReference type="SAM" id="Phobius"/>
    </source>
</evidence>
<feature type="transmembrane region" description="Helical" evidence="8">
    <location>
        <begin position="314"/>
        <end position="332"/>
    </location>
</feature>
<feature type="transmembrane region" description="Helical" evidence="8">
    <location>
        <begin position="533"/>
        <end position="554"/>
    </location>
</feature>
<evidence type="ECO:0000256" key="1">
    <source>
        <dbReference type="ARBA" id="ARBA00004651"/>
    </source>
</evidence>
<comment type="subcellular location">
    <subcellularLocation>
        <location evidence="1">Cell membrane</location>
        <topology evidence="1">Multi-pass membrane protein</topology>
    </subcellularLocation>
</comment>
<feature type="transmembrane region" description="Helical" evidence="8">
    <location>
        <begin position="192"/>
        <end position="211"/>
    </location>
</feature>
<sequence>MLIKAWPGYSGMLIAEALMSFTAPLLLGMTILHVLGRRDILESMVFGYWIGLGTISVTLFILNQAFDVKFSYQTGMMLSTIVATISTIYLAFKRKSFTLEIGSKPKFKFTTIVLLAAIFILLINMAIRELIYPILDPDAQTYTVAIAKKIYDKGELPTTISMTSHVENFYAFPMMFQLQQVWVTMLQPNFDFFLVRLLYMIMGASTIIVFYKLANKIFKKRTLTLFATLLILSDDSWIMYNYVDMNHKPIAALYSLIATYYLIEYMEGQKPKTALLIGLFAGMAAFVNQLGVIFAISIIIIAWAIQLKNKAKPIHTVALILGALTVSAPFYLRNLVLLKNPFYPHAYGIFGGLNYDIVTGRWSSEPILGSIYNINPFMNFSEAVYNLLGTAVLDGNILLFSLFLVGLVCLRNKPYGYKVLAFITTTYITLLVLASFTGSGVARTHTGHWAYVSHVYPLMAIVGVGAETESRRKKCMALCSVSAVVAIALLVNLTSPPVYSVASRPIFYIPLIIQVSFLAFWLTHLLRGVKMDITKVTTTIMLVLLLLPSFYFVLNSKYRVFEIKDGQPVFSTLFPSPDYVFKNSLKDNYYIIKWINEESPKNAKILTSYPMHLYLDRDVVPLDTYGLVRLYERGSSEEELIQALKQIGITHVLYVKNLTYVKTFDSHIQ</sequence>
<dbReference type="GO" id="GO:0016763">
    <property type="term" value="F:pentosyltransferase activity"/>
    <property type="evidence" value="ECO:0007669"/>
    <property type="project" value="TreeGrafter"/>
</dbReference>
<keyword evidence="2" id="KW-1003">Cell membrane</keyword>
<evidence type="ECO:0000313" key="10">
    <source>
        <dbReference type="EMBL" id="PUA34212.1"/>
    </source>
</evidence>
<keyword evidence="4" id="KW-0808">Transferase</keyword>
<evidence type="ECO:0000256" key="3">
    <source>
        <dbReference type="ARBA" id="ARBA00022676"/>
    </source>
</evidence>
<feature type="transmembrane region" description="Helical" evidence="8">
    <location>
        <begin position="112"/>
        <end position="135"/>
    </location>
</feature>
<dbReference type="GO" id="GO:0008610">
    <property type="term" value="P:lipid biosynthetic process"/>
    <property type="evidence" value="ECO:0007669"/>
    <property type="project" value="UniProtKB-ARBA"/>
</dbReference>
<evidence type="ECO:0000256" key="2">
    <source>
        <dbReference type="ARBA" id="ARBA00022475"/>
    </source>
</evidence>
<keyword evidence="3" id="KW-0328">Glycosyltransferase</keyword>
<evidence type="ECO:0000256" key="5">
    <source>
        <dbReference type="ARBA" id="ARBA00022692"/>
    </source>
</evidence>
<feature type="transmembrane region" description="Helical" evidence="8">
    <location>
        <begin position="448"/>
        <end position="466"/>
    </location>
</feature>
<evidence type="ECO:0000256" key="6">
    <source>
        <dbReference type="ARBA" id="ARBA00022989"/>
    </source>
</evidence>
<organism evidence="10 11">
    <name type="scientific">Candidatus Terraquivivens tikiterensis</name>
    <dbReference type="NCBI Taxonomy" id="1980982"/>
    <lineage>
        <taxon>Archaea</taxon>
        <taxon>Nitrososphaerota</taxon>
        <taxon>Candidatus Wolframiiraptoraceae</taxon>
        <taxon>Candidatus Terraquivivens</taxon>
    </lineage>
</organism>
<protein>
    <recommendedName>
        <fullName evidence="9">Glycosyltransferase RgtA/B/C/D-like domain-containing protein</fullName>
    </recommendedName>
</protein>
<dbReference type="PANTHER" id="PTHR33908">
    <property type="entry name" value="MANNOSYLTRANSFERASE YKCB-RELATED"/>
    <property type="match status" value="1"/>
</dbReference>
<feature type="transmembrane region" description="Helical" evidence="8">
    <location>
        <begin position="475"/>
        <end position="494"/>
    </location>
</feature>
<dbReference type="GO" id="GO:0005886">
    <property type="term" value="C:plasma membrane"/>
    <property type="evidence" value="ECO:0007669"/>
    <property type="project" value="UniProtKB-SubCell"/>
</dbReference>
<feature type="transmembrane region" description="Helical" evidence="8">
    <location>
        <begin position="419"/>
        <end position="442"/>
    </location>
</feature>
<feature type="transmembrane region" description="Helical" evidence="8">
    <location>
        <begin position="72"/>
        <end position="92"/>
    </location>
</feature>
<dbReference type="AlphaFoldDB" id="A0A2R7YBE8"/>
<feature type="domain" description="Glycosyltransferase RgtA/B/C/D-like" evidence="9">
    <location>
        <begin position="173"/>
        <end position="330"/>
    </location>
</feature>
<dbReference type="Proteomes" id="UP000244066">
    <property type="component" value="Unassembled WGS sequence"/>
</dbReference>
<feature type="transmembrane region" description="Helical" evidence="8">
    <location>
        <begin position="46"/>
        <end position="66"/>
    </location>
</feature>
<feature type="transmembrane region" description="Helical" evidence="8">
    <location>
        <begin position="383"/>
        <end position="407"/>
    </location>
</feature>
<keyword evidence="6 8" id="KW-1133">Transmembrane helix</keyword>
<evidence type="ECO:0000259" key="9">
    <source>
        <dbReference type="Pfam" id="PF13231"/>
    </source>
</evidence>
<accession>A0A2R7YBE8</accession>
<evidence type="ECO:0000256" key="7">
    <source>
        <dbReference type="ARBA" id="ARBA00023136"/>
    </source>
</evidence>
<keyword evidence="7 8" id="KW-0472">Membrane</keyword>
<gene>
    <name evidence="10" type="ORF">B9J98_01070</name>
</gene>
<dbReference type="EMBL" id="NDWU01000002">
    <property type="protein sequence ID" value="PUA34212.1"/>
    <property type="molecule type" value="Genomic_DNA"/>
</dbReference>
<evidence type="ECO:0000256" key="4">
    <source>
        <dbReference type="ARBA" id="ARBA00022679"/>
    </source>
</evidence>
<dbReference type="Pfam" id="PF13231">
    <property type="entry name" value="PMT_2"/>
    <property type="match status" value="1"/>
</dbReference>
<comment type="caution">
    <text evidence="10">The sequence shown here is derived from an EMBL/GenBank/DDBJ whole genome shotgun (WGS) entry which is preliminary data.</text>
</comment>
<reference evidence="10 11" key="1">
    <citation type="submission" date="2017-04" db="EMBL/GenBank/DDBJ databases">
        <title>Draft Aigarchaeota genome from a New Zealand hot spring.</title>
        <authorList>
            <person name="Reysenbach A.-L."/>
            <person name="Donaho J.A."/>
            <person name="Gerhart J."/>
            <person name="Kelley J.F."/>
            <person name="Kouba K."/>
            <person name="Podar M."/>
            <person name="Stott M."/>
        </authorList>
    </citation>
    <scope>NUCLEOTIDE SEQUENCE [LARGE SCALE GENOMIC DNA]</scope>
    <source>
        <strain evidence="10">NZ13_MG1</strain>
    </source>
</reference>
<feature type="transmembrane region" description="Helical" evidence="8">
    <location>
        <begin position="506"/>
        <end position="526"/>
    </location>
</feature>
<dbReference type="InterPro" id="IPR038731">
    <property type="entry name" value="RgtA/B/C-like"/>
</dbReference>